<keyword evidence="1" id="KW-0732">Signal</keyword>
<gene>
    <name evidence="2" type="ORF">SAMN02746009_02646</name>
</gene>
<dbReference type="PANTHER" id="PTHR37841:SF1">
    <property type="entry name" value="DUF3298 DOMAIN-CONTAINING PROTEIN"/>
    <property type="match status" value="1"/>
</dbReference>
<dbReference type="EMBL" id="FRAS01000014">
    <property type="protein sequence ID" value="SHL39212.1"/>
    <property type="molecule type" value="Genomic_DNA"/>
</dbReference>
<dbReference type="Pfam" id="PF14903">
    <property type="entry name" value="WG_beta_rep"/>
    <property type="match status" value="3"/>
</dbReference>
<dbReference type="RefSeq" id="WP_073285780.1">
    <property type="nucleotide sequence ID" value="NZ_FRAS01000014.1"/>
</dbReference>
<feature type="chain" id="PRO_5012364625" evidence="1">
    <location>
        <begin position="32"/>
        <end position="273"/>
    </location>
</feature>
<evidence type="ECO:0000256" key="1">
    <source>
        <dbReference type="SAM" id="SignalP"/>
    </source>
</evidence>
<dbReference type="OrthoDB" id="2485468at2"/>
<protein>
    <submittedName>
        <fullName evidence="2">WG containing repeat-containing protein</fullName>
    </submittedName>
</protein>
<reference evidence="3" key="1">
    <citation type="submission" date="2016-11" db="EMBL/GenBank/DDBJ databases">
        <authorList>
            <person name="Varghese N."/>
            <person name="Submissions S."/>
        </authorList>
    </citation>
    <scope>NUCLEOTIDE SEQUENCE [LARGE SCALE GENOMIC DNA]</scope>
    <source>
        <strain evidence="3">DSM 18569</strain>
    </source>
</reference>
<dbReference type="STRING" id="1121959.SAMN02746009_02646"/>
<dbReference type="PANTHER" id="PTHR37841">
    <property type="entry name" value="GLR2918 PROTEIN"/>
    <property type="match status" value="1"/>
</dbReference>
<feature type="signal peptide" evidence="1">
    <location>
        <begin position="1"/>
        <end position="31"/>
    </location>
</feature>
<name>A0A1M7A922_9BACT</name>
<evidence type="ECO:0000313" key="3">
    <source>
        <dbReference type="Proteomes" id="UP000183947"/>
    </source>
</evidence>
<dbReference type="InterPro" id="IPR032774">
    <property type="entry name" value="WG_beta_rep"/>
</dbReference>
<organism evidence="2 3">
    <name type="scientific">Hymenobacter psychrotolerans DSM 18569</name>
    <dbReference type="NCBI Taxonomy" id="1121959"/>
    <lineage>
        <taxon>Bacteria</taxon>
        <taxon>Pseudomonadati</taxon>
        <taxon>Bacteroidota</taxon>
        <taxon>Cytophagia</taxon>
        <taxon>Cytophagales</taxon>
        <taxon>Hymenobacteraceae</taxon>
        <taxon>Hymenobacter</taxon>
    </lineage>
</organism>
<dbReference type="AlphaFoldDB" id="A0A1M7A922"/>
<accession>A0A1M7A922</accession>
<sequence>MSAFRFRLLRPGWLLLASCALSLLLPEFAPAQTAGSRLVPFRKGSRWGYADQSRRLVLPLAYDEAGPFVQELAWVRQGPLYGYIDGSGNALIPAQYSYAGNFGPDGRATVVLRGDTFAIGPAGHRLASPAGPEPETDYLEQGDLLRRQGKVGFRFTSGSSTVVPAEYDEIRDLHHSGLLLVRQGSKWGVLNAKGRLVLPLEYDAIRATAANGFLYPIVEQAGRFGYLSHEGRLLTEVKYAAAEPFVADVARVTTSTGQPGYIDSKGREFWEDK</sequence>
<proteinExistence type="predicted"/>
<dbReference type="Proteomes" id="UP000183947">
    <property type="component" value="Unassembled WGS sequence"/>
</dbReference>
<evidence type="ECO:0000313" key="2">
    <source>
        <dbReference type="EMBL" id="SHL39212.1"/>
    </source>
</evidence>
<keyword evidence="3" id="KW-1185">Reference proteome</keyword>